<dbReference type="PANTHER" id="PTHR30151">
    <property type="entry name" value="ALKANE SULFONATE ABC TRANSPORTER-RELATED, MEMBRANE SUBUNIT"/>
    <property type="match status" value="1"/>
</dbReference>
<evidence type="ECO:0000256" key="4">
    <source>
        <dbReference type="ARBA" id="ARBA00022692"/>
    </source>
</evidence>
<accession>A0A857DII9</accession>
<protein>
    <submittedName>
        <fullName evidence="9">ABC transporter permease subunit</fullName>
    </submittedName>
</protein>
<reference evidence="9 10" key="1">
    <citation type="submission" date="2019-12" db="EMBL/GenBank/DDBJ databases">
        <title>Sequence classification of anaerobic respiratory reductive dehalogenases: First we see many, then we see few.</title>
        <authorList>
            <person name="Molenda O."/>
            <person name="Puentes Jacome L.A."/>
            <person name="Cao X."/>
            <person name="Nesbo C.L."/>
            <person name="Tang S."/>
            <person name="Morson N."/>
            <person name="Patron J."/>
            <person name="Lomheim L."/>
            <person name="Wishart D.S."/>
            <person name="Edwards E.A."/>
        </authorList>
    </citation>
    <scope>NUCLEOTIDE SEQUENCE [LARGE SCALE GENOMIC DNA]</scope>
    <source>
        <strain evidence="9 10">12DCA</strain>
    </source>
</reference>
<keyword evidence="6 7" id="KW-0472">Membrane</keyword>
<feature type="transmembrane region" description="Helical" evidence="7">
    <location>
        <begin position="185"/>
        <end position="209"/>
    </location>
</feature>
<dbReference type="InterPro" id="IPR000515">
    <property type="entry name" value="MetI-like"/>
</dbReference>
<evidence type="ECO:0000256" key="5">
    <source>
        <dbReference type="ARBA" id="ARBA00022989"/>
    </source>
</evidence>
<feature type="transmembrane region" description="Helical" evidence="7">
    <location>
        <begin position="229"/>
        <end position="255"/>
    </location>
</feature>
<dbReference type="InterPro" id="IPR035906">
    <property type="entry name" value="MetI-like_sf"/>
</dbReference>
<evidence type="ECO:0000259" key="8">
    <source>
        <dbReference type="PROSITE" id="PS50928"/>
    </source>
</evidence>
<keyword evidence="5 7" id="KW-1133">Transmembrane helix</keyword>
<dbReference type="PROSITE" id="PS50928">
    <property type="entry name" value="ABC_TM1"/>
    <property type="match status" value="1"/>
</dbReference>
<organism evidence="9 10">
    <name type="scientific">Dehalobacter restrictus</name>
    <dbReference type="NCBI Taxonomy" id="55583"/>
    <lineage>
        <taxon>Bacteria</taxon>
        <taxon>Bacillati</taxon>
        <taxon>Bacillota</taxon>
        <taxon>Clostridia</taxon>
        <taxon>Eubacteriales</taxon>
        <taxon>Desulfitobacteriaceae</taxon>
        <taxon>Dehalobacter</taxon>
    </lineage>
</organism>
<evidence type="ECO:0000256" key="3">
    <source>
        <dbReference type="ARBA" id="ARBA00022475"/>
    </source>
</evidence>
<dbReference type="GO" id="GO:0005886">
    <property type="term" value="C:plasma membrane"/>
    <property type="evidence" value="ECO:0007669"/>
    <property type="project" value="UniProtKB-SubCell"/>
</dbReference>
<keyword evidence="4 7" id="KW-0812">Transmembrane</keyword>
<dbReference type="Gene3D" id="1.10.3720.10">
    <property type="entry name" value="MetI-like"/>
    <property type="match status" value="1"/>
</dbReference>
<evidence type="ECO:0000256" key="2">
    <source>
        <dbReference type="ARBA" id="ARBA00022448"/>
    </source>
</evidence>
<dbReference type="GO" id="GO:0055085">
    <property type="term" value="P:transmembrane transport"/>
    <property type="evidence" value="ECO:0007669"/>
    <property type="project" value="InterPro"/>
</dbReference>
<evidence type="ECO:0000256" key="1">
    <source>
        <dbReference type="ARBA" id="ARBA00004651"/>
    </source>
</evidence>
<gene>
    <name evidence="9" type="ORF">GQ588_06450</name>
</gene>
<proteinExistence type="inferred from homology"/>
<dbReference type="PANTHER" id="PTHR30151:SF20">
    <property type="entry name" value="ABC TRANSPORTER PERMEASE PROTEIN HI_0355-RELATED"/>
    <property type="match status" value="1"/>
</dbReference>
<comment type="similarity">
    <text evidence="7">Belongs to the binding-protein-dependent transport system permease family.</text>
</comment>
<dbReference type="Proteomes" id="UP000430508">
    <property type="component" value="Chromosome"/>
</dbReference>
<feature type="transmembrane region" description="Helical" evidence="7">
    <location>
        <begin position="102"/>
        <end position="127"/>
    </location>
</feature>
<keyword evidence="2 7" id="KW-0813">Transport</keyword>
<dbReference type="SUPFAM" id="SSF161098">
    <property type="entry name" value="MetI-like"/>
    <property type="match status" value="1"/>
</dbReference>
<dbReference type="EMBL" id="CP046996">
    <property type="protein sequence ID" value="QHA00302.1"/>
    <property type="molecule type" value="Genomic_DNA"/>
</dbReference>
<evidence type="ECO:0000313" key="9">
    <source>
        <dbReference type="EMBL" id="QHA00302.1"/>
    </source>
</evidence>
<feature type="transmembrane region" description="Helical" evidence="7">
    <location>
        <begin position="21"/>
        <end position="41"/>
    </location>
</feature>
<evidence type="ECO:0000313" key="10">
    <source>
        <dbReference type="Proteomes" id="UP000430508"/>
    </source>
</evidence>
<dbReference type="AlphaFoldDB" id="A0A857DII9"/>
<dbReference type="RefSeq" id="WP_019225750.1">
    <property type="nucleotide sequence ID" value="NZ_CP046996.1"/>
</dbReference>
<evidence type="ECO:0000256" key="6">
    <source>
        <dbReference type="ARBA" id="ARBA00023136"/>
    </source>
</evidence>
<comment type="subcellular location">
    <subcellularLocation>
        <location evidence="1 7">Cell membrane</location>
        <topology evidence="1 7">Multi-pass membrane protein</topology>
    </subcellularLocation>
</comment>
<feature type="transmembrane region" description="Helical" evidence="7">
    <location>
        <begin position="133"/>
        <end position="152"/>
    </location>
</feature>
<name>A0A857DII9_9FIRM</name>
<evidence type="ECO:0000256" key="7">
    <source>
        <dbReference type="RuleBase" id="RU363032"/>
    </source>
</evidence>
<feature type="transmembrane region" description="Helical" evidence="7">
    <location>
        <begin position="76"/>
        <end position="95"/>
    </location>
</feature>
<dbReference type="CDD" id="cd06261">
    <property type="entry name" value="TM_PBP2"/>
    <property type="match status" value="1"/>
</dbReference>
<keyword evidence="3" id="KW-1003">Cell membrane</keyword>
<feature type="domain" description="ABC transmembrane type-1" evidence="8">
    <location>
        <begin position="67"/>
        <end position="254"/>
    </location>
</feature>
<dbReference type="Pfam" id="PF00528">
    <property type="entry name" value="BPD_transp_1"/>
    <property type="match status" value="1"/>
</dbReference>
<sequence>MLKNNSRRFRPPAVLLRYAPALFFLVVLLAVWQLTVNYFSIPRWLLPSPSQIGKALWNTKDVIWGHTKATIIETTLGLGLAVALGMTVSTLMTLFPLSRRVFYPFLIISQTIPLIAVAPLLLLWLGYGVLPKILIVVLVCFFPIAISLLEGLELSDLDLLHLLQSMGASKWQVFSLIRWPHAMPALFSGLKIAAAYSVMTAVISEWLGASQGLGVYLLRSSNNFLTDRVFAAIIAITALSFFYYAIIIILTRLLLPWYSRYRRTS</sequence>